<dbReference type="InterPro" id="IPR020904">
    <property type="entry name" value="Sc_DH/Rdtase_CS"/>
</dbReference>
<evidence type="ECO:0000256" key="1">
    <source>
        <dbReference type="ARBA" id="ARBA00006484"/>
    </source>
</evidence>
<evidence type="ECO:0000256" key="2">
    <source>
        <dbReference type="ARBA" id="ARBA00022857"/>
    </source>
</evidence>
<dbReference type="SUPFAM" id="SSF51735">
    <property type="entry name" value="NAD(P)-binding Rossmann-fold domains"/>
    <property type="match status" value="1"/>
</dbReference>
<keyword evidence="2" id="KW-0521">NADP</keyword>
<accession>A0A6J5H0E1</accession>
<dbReference type="GO" id="GO:0016616">
    <property type="term" value="F:oxidoreductase activity, acting on the CH-OH group of donors, NAD or NADP as acceptor"/>
    <property type="evidence" value="ECO:0007669"/>
    <property type="project" value="InterPro"/>
</dbReference>
<name>A0A6J5H0E1_9BURK</name>
<dbReference type="EMBL" id="CADIKI010000029">
    <property type="protein sequence ID" value="CAB3809434.1"/>
    <property type="molecule type" value="Genomic_DNA"/>
</dbReference>
<dbReference type="PRINTS" id="PR00081">
    <property type="entry name" value="GDHRDH"/>
</dbReference>
<dbReference type="Gene3D" id="3.40.50.720">
    <property type="entry name" value="NAD(P)-binding Rossmann-like Domain"/>
    <property type="match status" value="1"/>
</dbReference>
<sequence>MQDKPVALVTGANQGIGLQIAKDLAAHGFTVLVGSRNLERGEAAAKELGPHGHALQLDVTDQASVTAAAERVSNEFGRLDVLIQNAAISNTKKRSGQSVEEYAKTTRPSNVSLDEMRAVWDTNVFGVLAVYQAMLPLLRATPGARIVNVSSGLGSLTTNSDPAFAYRAIFGPVYPASKTALNALTVAMSIELEPDGIKVNAVSPGFTKTNLNGYSGTETVEEGAREAVRVALLGPDSPTGTFTRWENETIPW</sequence>
<keyword evidence="6" id="KW-1185">Reference proteome</keyword>
<comment type="similarity">
    <text evidence="1 4">Belongs to the short-chain dehydrogenases/reductases (SDR) family.</text>
</comment>
<protein>
    <submittedName>
        <fullName evidence="5">3-alpha-hydroxycholanate dehydrogenase (NADP(+))</fullName>
        <ecNumber evidence="5">1.1.1.392</ecNumber>
    </submittedName>
</protein>
<evidence type="ECO:0000256" key="3">
    <source>
        <dbReference type="ARBA" id="ARBA00023002"/>
    </source>
</evidence>
<proteinExistence type="inferred from homology"/>
<dbReference type="EC" id="1.1.1.392" evidence="5"/>
<dbReference type="PRINTS" id="PR00080">
    <property type="entry name" value="SDRFAMILY"/>
</dbReference>
<dbReference type="CDD" id="cd05324">
    <property type="entry name" value="carb_red_PTCR-like_SDR_c"/>
    <property type="match status" value="1"/>
</dbReference>
<gene>
    <name evidence="5" type="primary">baiA_3</name>
    <name evidence="5" type="ORF">LMG27177_06806</name>
</gene>
<reference evidence="5 6" key="1">
    <citation type="submission" date="2020-04" db="EMBL/GenBank/DDBJ databases">
        <authorList>
            <person name="De Canck E."/>
        </authorList>
    </citation>
    <scope>NUCLEOTIDE SEQUENCE [LARGE SCALE GENOMIC DNA]</scope>
    <source>
        <strain evidence="5 6">LMG 27177</strain>
    </source>
</reference>
<dbReference type="Proteomes" id="UP000494252">
    <property type="component" value="Unassembled WGS sequence"/>
</dbReference>
<evidence type="ECO:0000256" key="4">
    <source>
        <dbReference type="RuleBase" id="RU000363"/>
    </source>
</evidence>
<dbReference type="InterPro" id="IPR045313">
    <property type="entry name" value="CBR1-like"/>
</dbReference>
<evidence type="ECO:0000313" key="6">
    <source>
        <dbReference type="Proteomes" id="UP000494252"/>
    </source>
</evidence>
<evidence type="ECO:0000313" key="5">
    <source>
        <dbReference type="EMBL" id="CAB3809434.1"/>
    </source>
</evidence>
<dbReference type="PROSITE" id="PS00061">
    <property type="entry name" value="ADH_SHORT"/>
    <property type="match status" value="1"/>
</dbReference>
<dbReference type="AlphaFoldDB" id="A0A6J5H0E1"/>
<dbReference type="PANTHER" id="PTHR43490:SF99">
    <property type="entry name" value="SHORT-CHAIN DEHYDROGENASE_REDUCTASE"/>
    <property type="match status" value="1"/>
</dbReference>
<organism evidence="5 6">
    <name type="scientific">Paraburkholderia fynbosensis</name>
    <dbReference type="NCBI Taxonomy" id="1200993"/>
    <lineage>
        <taxon>Bacteria</taxon>
        <taxon>Pseudomonadati</taxon>
        <taxon>Pseudomonadota</taxon>
        <taxon>Betaproteobacteria</taxon>
        <taxon>Burkholderiales</taxon>
        <taxon>Burkholderiaceae</taxon>
        <taxon>Paraburkholderia</taxon>
    </lineage>
</organism>
<dbReference type="RefSeq" id="WP_175165831.1">
    <property type="nucleotide sequence ID" value="NZ_CADIKI010000029.1"/>
</dbReference>
<dbReference type="PANTHER" id="PTHR43490">
    <property type="entry name" value="(+)-NEOMENTHOL DEHYDROGENASE"/>
    <property type="match status" value="1"/>
</dbReference>
<dbReference type="Pfam" id="PF00106">
    <property type="entry name" value="adh_short"/>
    <property type="match status" value="1"/>
</dbReference>
<keyword evidence="3 5" id="KW-0560">Oxidoreductase</keyword>
<dbReference type="InterPro" id="IPR002347">
    <property type="entry name" value="SDR_fam"/>
</dbReference>
<dbReference type="InterPro" id="IPR036291">
    <property type="entry name" value="NAD(P)-bd_dom_sf"/>
</dbReference>